<comment type="caution">
    <text evidence="1">The sequence shown here is derived from an EMBL/GenBank/DDBJ whole genome shotgun (WGS) entry which is preliminary data.</text>
</comment>
<dbReference type="GeneID" id="35803855"/>
<name>A0AB36TCI6_ACETH</name>
<dbReference type="AlphaFoldDB" id="A0AB36TCI6"/>
<protein>
    <submittedName>
        <fullName evidence="1">Uncharacterized protein</fullName>
    </submittedName>
</protein>
<gene>
    <name evidence="1" type="ORF">M972_1171</name>
</gene>
<proteinExistence type="predicted"/>
<evidence type="ECO:0000313" key="1">
    <source>
        <dbReference type="EMBL" id="PFH01341.1"/>
    </source>
</evidence>
<dbReference type="Proteomes" id="UP000223596">
    <property type="component" value="Unassembled WGS sequence"/>
</dbReference>
<organism evidence="1 2">
    <name type="scientific">Acetivibrio thermocellus AD2</name>
    <dbReference type="NCBI Taxonomy" id="1138384"/>
    <lineage>
        <taxon>Bacteria</taxon>
        <taxon>Bacillati</taxon>
        <taxon>Bacillota</taxon>
        <taxon>Clostridia</taxon>
        <taxon>Eubacteriales</taxon>
        <taxon>Oscillospiraceae</taxon>
        <taxon>Acetivibrio</taxon>
    </lineage>
</organism>
<reference evidence="1 2" key="1">
    <citation type="submission" date="2017-09" db="EMBL/GenBank/DDBJ databases">
        <title>Evaluation of Pacific Biosciences Sequencing Technology to Finishing C. thermocellum Genome Sequences.</title>
        <authorList>
            <person name="Brown S."/>
        </authorList>
    </citation>
    <scope>NUCLEOTIDE SEQUENCE [LARGE SCALE GENOMIC DNA]</scope>
    <source>
        <strain evidence="1 2">AD2</strain>
    </source>
</reference>
<dbReference type="EMBL" id="PDBW01000001">
    <property type="protein sequence ID" value="PFH01341.1"/>
    <property type="molecule type" value="Genomic_DNA"/>
</dbReference>
<sequence length="78" mass="9064">MNHNGEKIINAENMNVDATLEKLSNELKPGETLILDVENNYFEQTDKIYDTLVTRGYDVRKSFKNGRNQILVTKKPHR</sequence>
<accession>A0AB36TCI6</accession>
<dbReference type="RefSeq" id="WP_003513202.1">
    <property type="nucleotide sequence ID" value="NZ_CP013828.1"/>
</dbReference>
<evidence type="ECO:0000313" key="2">
    <source>
        <dbReference type="Proteomes" id="UP000223596"/>
    </source>
</evidence>